<keyword evidence="3" id="KW-0804">Transcription</keyword>
<dbReference type="Pfam" id="PF13305">
    <property type="entry name" value="TetR_C_33"/>
    <property type="match status" value="1"/>
</dbReference>
<evidence type="ECO:0000256" key="2">
    <source>
        <dbReference type="ARBA" id="ARBA00023125"/>
    </source>
</evidence>
<dbReference type="InterPro" id="IPR001647">
    <property type="entry name" value="HTH_TetR"/>
</dbReference>
<dbReference type="GO" id="GO:0000976">
    <property type="term" value="F:transcription cis-regulatory region binding"/>
    <property type="evidence" value="ECO:0007669"/>
    <property type="project" value="TreeGrafter"/>
</dbReference>
<keyword evidence="1" id="KW-0805">Transcription regulation</keyword>
<evidence type="ECO:0000313" key="7">
    <source>
        <dbReference type="Proteomes" id="UP000004691"/>
    </source>
</evidence>
<evidence type="ECO:0000256" key="4">
    <source>
        <dbReference type="PROSITE-ProRule" id="PRU00335"/>
    </source>
</evidence>
<name>I0V4T5_9PSEU</name>
<feature type="domain" description="HTH tetR-type" evidence="5">
    <location>
        <begin position="12"/>
        <end position="72"/>
    </location>
</feature>
<dbReference type="AlphaFoldDB" id="I0V4T5"/>
<dbReference type="SUPFAM" id="SSF48498">
    <property type="entry name" value="Tetracyclin repressor-like, C-terminal domain"/>
    <property type="match status" value="1"/>
</dbReference>
<dbReference type="OrthoDB" id="4641396at2"/>
<dbReference type="SUPFAM" id="SSF46689">
    <property type="entry name" value="Homeodomain-like"/>
    <property type="match status" value="1"/>
</dbReference>
<evidence type="ECO:0000313" key="6">
    <source>
        <dbReference type="EMBL" id="EID55138.1"/>
    </source>
</evidence>
<evidence type="ECO:0000259" key="5">
    <source>
        <dbReference type="PROSITE" id="PS50977"/>
    </source>
</evidence>
<dbReference type="eggNOG" id="COG1309">
    <property type="taxonomic scope" value="Bacteria"/>
</dbReference>
<dbReference type="Gene3D" id="1.10.357.10">
    <property type="entry name" value="Tetracycline Repressor, domain 2"/>
    <property type="match status" value="1"/>
</dbReference>
<protein>
    <submittedName>
        <fullName evidence="6">Transcriptional regulator, tetR family</fullName>
    </submittedName>
</protein>
<dbReference type="InterPro" id="IPR050109">
    <property type="entry name" value="HTH-type_TetR-like_transc_reg"/>
</dbReference>
<proteinExistence type="predicted"/>
<dbReference type="STRING" id="882086.SacxiDRAFT_2925"/>
<reference evidence="6 7" key="1">
    <citation type="submission" date="2012-01" db="EMBL/GenBank/DDBJ databases">
        <title>Improved High-Quality Draft sequence of Saccharomonospora xinjiangensis XJ-54.</title>
        <authorList>
            <consortium name="US DOE Joint Genome Institute"/>
            <person name="Lucas S."/>
            <person name="Han J."/>
            <person name="Lapidus A."/>
            <person name="Cheng J.-F."/>
            <person name="Goodwin L."/>
            <person name="Pitluck S."/>
            <person name="Peters L."/>
            <person name="Mikhailova N."/>
            <person name="Teshima H."/>
            <person name="Detter J.C."/>
            <person name="Han C."/>
            <person name="Tapia R."/>
            <person name="Land M."/>
            <person name="Hauser L."/>
            <person name="Kyrpides N."/>
            <person name="Ivanova N."/>
            <person name="Pagani I."/>
            <person name="Brambilla E.-M."/>
            <person name="Klenk H.-P."/>
            <person name="Woyke T."/>
        </authorList>
    </citation>
    <scope>NUCLEOTIDE SEQUENCE [LARGE SCALE GENOMIC DNA]</scope>
    <source>
        <strain evidence="6 7">XJ-54</strain>
    </source>
</reference>
<accession>I0V4T5</accession>
<dbReference type="InterPro" id="IPR025996">
    <property type="entry name" value="MT1864/Rv1816-like_C"/>
</dbReference>
<dbReference type="Gene3D" id="1.10.10.60">
    <property type="entry name" value="Homeodomain-like"/>
    <property type="match status" value="1"/>
</dbReference>
<dbReference type="PROSITE" id="PS50977">
    <property type="entry name" value="HTH_TETR_2"/>
    <property type="match status" value="1"/>
</dbReference>
<dbReference type="Pfam" id="PF00440">
    <property type="entry name" value="TetR_N"/>
    <property type="match status" value="1"/>
</dbReference>
<dbReference type="GO" id="GO:0003700">
    <property type="term" value="F:DNA-binding transcription factor activity"/>
    <property type="evidence" value="ECO:0007669"/>
    <property type="project" value="TreeGrafter"/>
</dbReference>
<feature type="DNA-binding region" description="H-T-H motif" evidence="4">
    <location>
        <begin position="35"/>
        <end position="54"/>
    </location>
</feature>
<dbReference type="InterPro" id="IPR009057">
    <property type="entry name" value="Homeodomain-like_sf"/>
</dbReference>
<dbReference type="Proteomes" id="UP000004691">
    <property type="component" value="Unassembled WGS sequence"/>
</dbReference>
<dbReference type="EMBL" id="JH636049">
    <property type="protein sequence ID" value="EID55138.1"/>
    <property type="molecule type" value="Genomic_DNA"/>
</dbReference>
<dbReference type="InterPro" id="IPR036271">
    <property type="entry name" value="Tet_transcr_reg_TetR-rel_C_sf"/>
</dbReference>
<sequence>MTLSERRARERTERERLIVRVARELAEAEGWDAVTVRRLADRVEYSQPVLYSHFRGKAAIVRAVALDGFTDLARQLHAARETASSRRALRAVSAAYLRFAAEHPAVYEAMFEMPNDVPFASDDTPEPLRACFTAFTSALPAGTRDIDLAAEVIWSALHGLAALARDGRIPPQHQEARLDLLLSRIAGENQ</sequence>
<gene>
    <name evidence="6" type="ORF">SacxiDRAFT_2925</name>
</gene>
<dbReference type="HOGENOM" id="CLU_069356_40_3_11"/>
<dbReference type="RefSeq" id="WP_006239283.1">
    <property type="nucleotide sequence ID" value="NZ_JH636049.1"/>
</dbReference>
<organism evidence="6 7">
    <name type="scientific">Saccharomonospora xinjiangensis XJ-54</name>
    <dbReference type="NCBI Taxonomy" id="882086"/>
    <lineage>
        <taxon>Bacteria</taxon>
        <taxon>Bacillati</taxon>
        <taxon>Actinomycetota</taxon>
        <taxon>Actinomycetes</taxon>
        <taxon>Pseudonocardiales</taxon>
        <taxon>Pseudonocardiaceae</taxon>
        <taxon>Saccharomonospora</taxon>
    </lineage>
</organism>
<evidence type="ECO:0000256" key="1">
    <source>
        <dbReference type="ARBA" id="ARBA00023015"/>
    </source>
</evidence>
<keyword evidence="2 4" id="KW-0238">DNA-binding</keyword>
<evidence type="ECO:0000256" key="3">
    <source>
        <dbReference type="ARBA" id="ARBA00023163"/>
    </source>
</evidence>
<keyword evidence="7" id="KW-1185">Reference proteome</keyword>
<dbReference type="PANTHER" id="PTHR30055:SF234">
    <property type="entry name" value="HTH-TYPE TRANSCRIPTIONAL REGULATOR BETI"/>
    <property type="match status" value="1"/>
</dbReference>
<dbReference type="PANTHER" id="PTHR30055">
    <property type="entry name" value="HTH-TYPE TRANSCRIPTIONAL REGULATOR RUTR"/>
    <property type="match status" value="1"/>
</dbReference>